<dbReference type="EMBL" id="LAZR01000772">
    <property type="protein sequence ID" value="KKN58198.1"/>
    <property type="molecule type" value="Genomic_DNA"/>
</dbReference>
<name>A0A0F9UX37_9ZZZZ</name>
<protein>
    <recommendedName>
        <fullName evidence="5">Translocation and assembly module TamB C-terminal domain-containing protein</fullName>
    </recommendedName>
</protein>
<keyword evidence="3" id="KW-1133">Transmembrane helix</keyword>
<comment type="caution">
    <text evidence="6">The sequence shown here is derived from an EMBL/GenBank/DDBJ whole genome shotgun (WGS) entry which is preliminary data.</text>
</comment>
<evidence type="ECO:0000256" key="2">
    <source>
        <dbReference type="ARBA" id="ARBA00022692"/>
    </source>
</evidence>
<dbReference type="Pfam" id="PF04357">
    <property type="entry name" value="TamB"/>
    <property type="match status" value="1"/>
</dbReference>
<gene>
    <name evidence="6" type="ORF">LCGC14_0554410</name>
</gene>
<sequence>MSVLKKITAAVSAIFVTLVVALFCLLFTAPGNQFIAYSANKAVDGLHIEIKDGRFIYNNAFNVRFTSNGLDFNAQQLKIDLFWWQCDGICIDNLSAKSIDLTLPKTAESQEEAPTEPLEKISLPFNIAVKNIAINKFTLEHPSANVSVDNFKLSAKAEGSKLTVKSLNIPAILVALKEQEQDAKTHTAQNAQAPLTHLAALPNIEFTSPLDLVVEDFEIAEVTIEQGEAQHIIENIALRLNVEDAAVNLESFSAKYEQWQLNTHLTAELAGNLPLKGSFVLQSDEHQANLQLNGDLSNLNLNLETQGQYPLNLTATANLKQKNYPFELNGKIKQWLIDAQSNELKVRNVNLNAQGNADDYQLSLQANSQLGAYPAVDLKTQLKGSLTKATLQALSIKANESSATIKANVDWQKGIQASFNGTLANLKAQYLTDAVTSDISGQFKGSFNAAADAWQLQMNNTKLSGLLNDVPLEFASNFKLDNTLKANIDSFYLSSGTNKLVLSGQVDDTWQVDGKVTLKSDEKANIPFTADGNANLKVRGERLTPSVDLALILDRFIFDEININKLSVKGQLDTAADWQTDISVSVGSALVADQKINSVKIDASGDKTDHQLTASIDSEQGSVELEVNGKINNTTWNGELSNVTLSDKKLSFSNTKNIAIMVNTQTSDFNVSAHCWASEQSELCIDTLAQTKELGQLNAKLSNLALEELKHFLPDNIRTRGNIAGDVALNWHGGALKTLRANIDSSDLTAVLISDEDRFKLPIETLSISAFSDSQIGKLEANLESSVLGKINTQINIDDIQNTQALNGTINIDKILLSDLQPFLETLEQLKGDISGKVALAGTLKDPLLNGELNVSDISLEGEQLPIALQKSNIKVLFDKTTATIKGNLNDNQGGKINLTGDVDWQGAQPAVNVAVVGEQFYVRAQQGVTFKVSPDLKIGLANNALKLAGEVVVPYGRIMIEELPEGAVQVSDDEIIVDQKTEATEKVPFDYDIDLKVIVKNDVKVESFGLESKVAGDLAIKMSQGAPIIATGELNLIEGTYLAFGQDLIISTGQVGFSGSIEQPFLNIKAIRNPDTTANGVIAGVTLTGNVEQPTLKIFSEPAMDQAQALAYLLNGQPLGDGESSSSDAMLTQLLLSQGVSRSEGVVSKVGETFGLSDVSLSSSGSGDSTKVEISGYVAPSLQVKYSVGVFDSLSEVAVRYQLLSQLYIEITSGLYQNVDVLYKFDWE</sequence>
<evidence type="ECO:0000313" key="6">
    <source>
        <dbReference type="EMBL" id="KKN58198.1"/>
    </source>
</evidence>
<evidence type="ECO:0000256" key="3">
    <source>
        <dbReference type="ARBA" id="ARBA00022989"/>
    </source>
</evidence>
<proteinExistence type="predicted"/>
<reference evidence="6" key="1">
    <citation type="journal article" date="2015" name="Nature">
        <title>Complex archaea that bridge the gap between prokaryotes and eukaryotes.</title>
        <authorList>
            <person name="Spang A."/>
            <person name="Saw J.H."/>
            <person name="Jorgensen S.L."/>
            <person name="Zaremba-Niedzwiedzka K."/>
            <person name="Martijn J."/>
            <person name="Lind A.E."/>
            <person name="van Eijk R."/>
            <person name="Schleper C."/>
            <person name="Guy L."/>
            <person name="Ettema T.J."/>
        </authorList>
    </citation>
    <scope>NUCLEOTIDE SEQUENCE</scope>
</reference>
<dbReference type="GO" id="GO:0005886">
    <property type="term" value="C:plasma membrane"/>
    <property type="evidence" value="ECO:0007669"/>
    <property type="project" value="InterPro"/>
</dbReference>
<evidence type="ECO:0000259" key="5">
    <source>
        <dbReference type="Pfam" id="PF04357"/>
    </source>
</evidence>
<feature type="domain" description="Translocation and assembly module TamB C-terminal" evidence="5">
    <location>
        <begin position="890"/>
        <end position="1228"/>
    </location>
</feature>
<dbReference type="PANTHER" id="PTHR36985:SF1">
    <property type="entry name" value="TRANSLOCATION AND ASSEMBLY MODULE SUBUNIT TAMB"/>
    <property type="match status" value="1"/>
</dbReference>
<dbReference type="PANTHER" id="PTHR36985">
    <property type="entry name" value="TRANSLOCATION AND ASSEMBLY MODULE SUBUNIT TAMB"/>
    <property type="match status" value="1"/>
</dbReference>
<dbReference type="GO" id="GO:0097347">
    <property type="term" value="C:TAM protein secretion complex"/>
    <property type="evidence" value="ECO:0007669"/>
    <property type="project" value="TreeGrafter"/>
</dbReference>
<organism evidence="6">
    <name type="scientific">marine sediment metagenome</name>
    <dbReference type="NCBI Taxonomy" id="412755"/>
    <lineage>
        <taxon>unclassified sequences</taxon>
        <taxon>metagenomes</taxon>
        <taxon>ecological metagenomes</taxon>
    </lineage>
</organism>
<keyword evidence="2" id="KW-0812">Transmembrane</keyword>
<keyword evidence="4" id="KW-0472">Membrane</keyword>
<dbReference type="InterPro" id="IPR007452">
    <property type="entry name" value="TamB_C"/>
</dbReference>
<comment type="subcellular location">
    <subcellularLocation>
        <location evidence="1">Membrane</location>
        <topology evidence="1">Single-pass membrane protein</topology>
    </subcellularLocation>
</comment>
<dbReference type="GO" id="GO:0009306">
    <property type="term" value="P:protein secretion"/>
    <property type="evidence" value="ECO:0007669"/>
    <property type="project" value="InterPro"/>
</dbReference>
<dbReference type="AlphaFoldDB" id="A0A0F9UX37"/>
<evidence type="ECO:0000256" key="4">
    <source>
        <dbReference type="ARBA" id="ARBA00023136"/>
    </source>
</evidence>
<accession>A0A0F9UX37</accession>
<evidence type="ECO:0000256" key="1">
    <source>
        <dbReference type="ARBA" id="ARBA00004167"/>
    </source>
</evidence>